<keyword evidence="1" id="KW-0145">Chemotaxis</keyword>
<evidence type="ECO:0000313" key="6">
    <source>
        <dbReference type="Proteomes" id="UP000243255"/>
    </source>
</evidence>
<dbReference type="SUPFAM" id="SSF58104">
    <property type="entry name" value="Methyl-accepting chemotaxis protein (MCP) signaling domain"/>
    <property type="match status" value="1"/>
</dbReference>
<dbReference type="PANTHER" id="PTHR43531:SF11">
    <property type="entry name" value="METHYL-ACCEPTING CHEMOTAXIS PROTEIN 3"/>
    <property type="match status" value="1"/>
</dbReference>
<evidence type="ECO:0000256" key="1">
    <source>
        <dbReference type="ARBA" id="ARBA00022500"/>
    </source>
</evidence>
<comment type="similarity">
    <text evidence="2">Belongs to the methyl-accepting chemotaxis (MCP) protein family.</text>
</comment>
<protein>
    <submittedName>
        <fullName evidence="5">Methyl-accepting chemotaxis protein (MCP) signalling domain-containing protein</fullName>
    </submittedName>
</protein>
<dbReference type="SMART" id="SM00283">
    <property type="entry name" value="MA"/>
    <property type="match status" value="1"/>
</dbReference>
<dbReference type="PROSITE" id="PS50111">
    <property type="entry name" value="CHEMOTAXIS_TRANSDUC_2"/>
    <property type="match status" value="1"/>
</dbReference>
<proteinExistence type="inferred from homology"/>
<accession>A0A1M5KZM7</accession>
<dbReference type="GO" id="GO:0006935">
    <property type="term" value="P:chemotaxis"/>
    <property type="evidence" value="ECO:0007669"/>
    <property type="project" value="UniProtKB-KW"/>
</dbReference>
<dbReference type="GO" id="GO:0004888">
    <property type="term" value="F:transmembrane signaling receptor activity"/>
    <property type="evidence" value="ECO:0007669"/>
    <property type="project" value="TreeGrafter"/>
</dbReference>
<evidence type="ECO:0000256" key="2">
    <source>
        <dbReference type="ARBA" id="ARBA00029447"/>
    </source>
</evidence>
<evidence type="ECO:0000313" key="5">
    <source>
        <dbReference type="EMBL" id="SHG58227.1"/>
    </source>
</evidence>
<keyword evidence="3" id="KW-0807">Transducer</keyword>
<organism evidence="5 6">
    <name type="scientific">Asaccharospora irregularis DSM 2635</name>
    <dbReference type="NCBI Taxonomy" id="1121321"/>
    <lineage>
        <taxon>Bacteria</taxon>
        <taxon>Bacillati</taxon>
        <taxon>Bacillota</taxon>
        <taxon>Clostridia</taxon>
        <taxon>Peptostreptococcales</taxon>
        <taxon>Peptostreptococcaceae</taxon>
        <taxon>Asaccharospora</taxon>
    </lineage>
</organism>
<dbReference type="STRING" id="1121321.SAMN04488530_103179"/>
<dbReference type="Pfam" id="PF00015">
    <property type="entry name" value="MCPsignal"/>
    <property type="match status" value="1"/>
</dbReference>
<evidence type="ECO:0000256" key="3">
    <source>
        <dbReference type="PROSITE-ProRule" id="PRU00284"/>
    </source>
</evidence>
<dbReference type="Proteomes" id="UP000243255">
    <property type="component" value="Unassembled WGS sequence"/>
</dbReference>
<name>A0A1M5KZM7_9FIRM</name>
<dbReference type="EMBL" id="FQWX01000003">
    <property type="protein sequence ID" value="SHG58227.1"/>
    <property type="molecule type" value="Genomic_DNA"/>
</dbReference>
<dbReference type="Gene3D" id="1.10.287.950">
    <property type="entry name" value="Methyl-accepting chemotaxis protein"/>
    <property type="match status" value="1"/>
</dbReference>
<reference evidence="6" key="1">
    <citation type="submission" date="2016-11" db="EMBL/GenBank/DDBJ databases">
        <authorList>
            <person name="Varghese N."/>
            <person name="Submissions S."/>
        </authorList>
    </citation>
    <scope>NUCLEOTIDE SEQUENCE [LARGE SCALE GENOMIC DNA]</scope>
    <source>
        <strain evidence="6">DSM 2635</strain>
    </source>
</reference>
<dbReference type="InterPro" id="IPR004089">
    <property type="entry name" value="MCPsignal_dom"/>
</dbReference>
<feature type="domain" description="Methyl-accepting transducer" evidence="4">
    <location>
        <begin position="32"/>
        <end position="222"/>
    </location>
</feature>
<dbReference type="OrthoDB" id="9814363at2"/>
<keyword evidence="6" id="KW-1185">Reference proteome</keyword>
<dbReference type="GO" id="GO:0005886">
    <property type="term" value="C:plasma membrane"/>
    <property type="evidence" value="ECO:0007669"/>
    <property type="project" value="TreeGrafter"/>
</dbReference>
<dbReference type="CDD" id="cd11386">
    <property type="entry name" value="MCP_signal"/>
    <property type="match status" value="1"/>
</dbReference>
<dbReference type="PANTHER" id="PTHR43531">
    <property type="entry name" value="PROTEIN ICFG"/>
    <property type="match status" value="1"/>
</dbReference>
<evidence type="ECO:0000259" key="4">
    <source>
        <dbReference type="PROSITE" id="PS50111"/>
    </source>
</evidence>
<dbReference type="AlphaFoldDB" id="A0A1M5KZM7"/>
<dbReference type="GO" id="GO:0007165">
    <property type="term" value="P:signal transduction"/>
    <property type="evidence" value="ECO:0007669"/>
    <property type="project" value="UniProtKB-KW"/>
</dbReference>
<dbReference type="InterPro" id="IPR051310">
    <property type="entry name" value="MCP_chemotaxis"/>
</dbReference>
<gene>
    <name evidence="5" type="ORF">SAMN04488530_103179</name>
</gene>
<sequence length="256" mass="27782">MLMLFYFVGYAPVKNSNGWGIGIKVDKSDFLISSHIQHTAENAERAKNIAEESSIATDRGKEHMKEMIIAMDEINSTSNKIGHIIKNIDEIAFQTNILALNAAVEAARAGESGKGFAVVADEVRSLAEKSAQSAKDTAQLIEKSLLAIESGTRIVSETAKALEEVVYSSHRSAEVIQEIADASSEQADDINQVNVGVEQISVVVQTNSATSEESAAASEELSSQAQILKELIGQFKLKNEQAKYFDSKLLFDSEEL</sequence>